<organism evidence="4">
    <name type="scientific">Timema bartmani</name>
    <dbReference type="NCBI Taxonomy" id="61472"/>
    <lineage>
        <taxon>Eukaryota</taxon>
        <taxon>Metazoa</taxon>
        <taxon>Ecdysozoa</taxon>
        <taxon>Arthropoda</taxon>
        <taxon>Hexapoda</taxon>
        <taxon>Insecta</taxon>
        <taxon>Pterygota</taxon>
        <taxon>Neoptera</taxon>
        <taxon>Polyneoptera</taxon>
        <taxon>Phasmatodea</taxon>
        <taxon>Timematodea</taxon>
        <taxon>Timematoidea</taxon>
        <taxon>Timematidae</taxon>
        <taxon>Timema</taxon>
    </lineage>
</organism>
<accession>A0A7R9F4L0</accession>
<evidence type="ECO:0000256" key="1">
    <source>
        <dbReference type="ARBA" id="ARBA00024336"/>
    </source>
</evidence>
<dbReference type="InterPro" id="IPR045669">
    <property type="entry name" value="FHIP_C"/>
</dbReference>
<feature type="region of interest" description="Disordered" evidence="2">
    <location>
        <begin position="671"/>
        <end position="698"/>
    </location>
</feature>
<protein>
    <recommendedName>
        <fullName evidence="3">FHF complex subunit HOOK-interacting protein C-terminal domain-containing protein</fullName>
    </recommendedName>
</protein>
<feature type="region of interest" description="Disordered" evidence="2">
    <location>
        <begin position="265"/>
        <end position="294"/>
    </location>
</feature>
<dbReference type="Pfam" id="PF19314">
    <property type="entry name" value="DUF5917"/>
    <property type="match status" value="1"/>
</dbReference>
<dbReference type="AlphaFoldDB" id="A0A7R9F4L0"/>
<gene>
    <name evidence="4" type="ORF">TBIB3V08_LOCUS9143</name>
</gene>
<feature type="domain" description="FHF complex subunit HOOK-interacting protein C-terminal" evidence="3">
    <location>
        <begin position="704"/>
        <end position="795"/>
    </location>
</feature>
<feature type="compositionally biased region" description="Basic residues" evidence="2">
    <location>
        <begin position="29"/>
        <end position="41"/>
    </location>
</feature>
<comment type="similarity">
    <text evidence="1">Belongs to the FHIP family.</text>
</comment>
<dbReference type="PANTHER" id="PTHR21705">
    <property type="entry name" value="RAI16 PROTEIN-RELATED"/>
    <property type="match status" value="1"/>
</dbReference>
<dbReference type="PANTHER" id="PTHR21705:SF12">
    <property type="entry name" value="FHF COMPLEX SUBUNIT HOOK-INTERACTING PROTEIN C-TERMINAL DOMAIN-CONTAINING PROTEIN"/>
    <property type="match status" value="1"/>
</dbReference>
<dbReference type="Pfam" id="PF10257">
    <property type="entry name" value="RAI16-like"/>
    <property type="match status" value="1"/>
</dbReference>
<evidence type="ECO:0000256" key="2">
    <source>
        <dbReference type="SAM" id="MobiDB-lite"/>
    </source>
</evidence>
<feature type="region of interest" description="Disordered" evidence="2">
    <location>
        <begin position="25"/>
        <end position="56"/>
    </location>
</feature>
<dbReference type="Pfam" id="PF19311">
    <property type="entry name" value="KELAA"/>
    <property type="match status" value="1"/>
</dbReference>
<proteinExistence type="inferred from homology"/>
<reference evidence="4" key="1">
    <citation type="submission" date="2020-11" db="EMBL/GenBank/DDBJ databases">
        <authorList>
            <person name="Tran Van P."/>
        </authorList>
    </citation>
    <scope>NUCLEOTIDE SEQUENCE</scope>
</reference>
<feature type="compositionally biased region" description="Polar residues" evidence="2">
    <location>
        <begin position="278"/>
        <end position="290"/>
    </location>
</feature>
<dbReference type="EMBL" id="OD568319">
    <property type="protein sequence ID" value="CAD7446820.1"/>
    <property type="molecule type" value="Genomic_DNA"/>
</dbReference>
<dbReference type="InterPro" id="IPR019384">
    <property type="entry name" value="FHIP"/>
</dbReference>
<name>A0A7R9F4L0_9NEOP</name>
<evidence type="ECO:0000259" key="3">
    <source>
        <dbReference type="Pfam" id="PF19314"/>
    </source>
</evidence>
<sequence>MHQAARKYEVPYWTIKCRVIDEREEKDKVKKNKKDTGRKKQKVAERVEESSDEESDISYVPNFEDLVKEIEENRQEEEEMDEAYFIRREAVQLAPPAPLLEDFVYHWRMITKFYVNKDKTTRVVVESTNIPAHLDQLIKLILEEQCSLEEGATGPCLEYLLQHHILDLLATLACTDSPPGMKSLTLCFMKKLLTQLREPVLPHVSVYAPVQRLVAVCSGLLASPSETDEIHFLCTLCAVIGKHPHLINIFNSQYVETKRLSVSSTTSSQSSGFEDSKFSPSPQYRPNDNGNLEHPLLSREDALEQTKPGLMTETFTFQSSPETKSPNWGSTNKFPLLDALLSFLHSADSRVTVKACEGIMLLAALPSDSFARSLARHSNLCAELAARLAALYEGIVPGVDPNDIDEMQITWGLDSLAWTDGTKFPGCRQVAAFLAWLDYFDQLVREAHPITGTTLAESFRSQFLEGVLGPTLLDTGSSTILVTAFITKCLKQVTAPALLQEYVYWLVGEGREPELPNVITCPIRRQLFDNCFHEQDEVSLETLRLFEVLLEKPSEHGLHCLVLTYLNSRRYYDTSSSDLVIGSWSDEEEERERNNRDSPTLDFSEGPSPVSRTLAPGNIDKIINSFLLLLPQPLHSATDPADEGYEQYVQDADRQYQECVTRCSRHSWPTEATFPDLMEGDDSHSSDSRPEADHDGNRARNFYEGPFLRMLFTRLVRLPYQPYEINLQLTSLVSRLAMLPHPYLHEYLLNPLLPVLPDTNTLFGTLELVAAELVTQIPLFKSYKQALYATRQRLLEGICDPQEETNSILESVIVLEEFSKELSAIAFVKYHHSS</sequence>
<dbReference type="InterPro" id="IPR045668">
    <property type="entry name" value="FHIP_KELAA_motif"/>
</dbReference>
<evidence type="ECO:0000313" key="4">
    <source>
        <dbReference type="EMBL" id="CAD7446820.1"/>
    </source>
</evidence>
<feature type="compositionally biased region" description="Basic and acidic residues" evidence="2">
    <location>
        <begin position="681"/>
        <end position="698"/>
    </location>
</feature>
<feature type="region of interest" description="Disordered" evidence="2">
    <location>
        <begin position="583"/>
        <end position="610"/>
    </location>
</feature>